<feature type="transmembrane region" description="Helical" evidence="1">
    <location>
        <begin position="153"/>
        <end position="174"/>
    </location>
</feature>
<keyword evidence="1" id="KW-0472">Membrane</keyword>
<feature type="transmembrane region" description="Helical" evidence="1">
    <location>
        <begin position="125"/>
        <end position="147"/>
    </location>
</feature>
<accession>U2FD43</accession>
<reference evidence="2 3" key="1">
    <citation type="journal article" date="2011" name="J. Bacteriol.">
        <title>Genome sequence of Haloplasma contractile, an unusual contractile bacterium from a deep-sea anoxic brine lake.</title>
        <authorList>
            <person name="Antunes A."/>
            <person name="Alam I."/>
            <person name="El Dorry H."/>
            <person name="Siam R."/>
            <person name="Robertson A."/>
            <person name="Bajic V.B."/>
            <person name="Stingl U."/>
        </authorList>
    </citation>
    <scope>NUCLEOTIDE SEQUENCE [LARGE SCALE GENOMIC DNA]</scope>
    <source>
        <strain evidence="2 3">SSD-17B</strain>
    </source>
</reference>
<dbReference type="Pfam" id="PF04298">
    <property type="entry name" value="Zn_peptidase_2"/>
    <property type="match status" value="1"/>
</dbReference>
<dbReference type="Proteomes" id="UP000005707">
    <property type="component" value="Unassembled WGS sequence"/>
</dbReference>
<reference evidence="2 3" key="2">
    <citation type="journal article" date="2013" name="PLoS ONE">
        <title>INDIGO - INtegrated Data Warehouse of MIcrobial GenOmes with Examples from the Red Sea Extremophiles.</title>
        <authorList>
            <person name="Alam I."/>
            <person name="Antunes A."/>
            <person name="Kamau A.A."/>
            <person name="Ba Alawi W."/>
            <person name="Kalkatawi M."/>
            <person name="Stingl U."/>
            <person name="Bajic V.B."/>
        </authorList>
    </citation>
    <scope>NUCLEOTIDE SEQUENCE [LARGE SCALE GENOMIC DNA]</scope>
    <source>
        <strain evidence="2 3">SSD-17B</strain>
    </source>
</reference>
<sequence length="232" mass="25762">MLFPYGFYGFDPTIIILIPTIVFTLYAQSKVKSNFAKYLKVNTHRGYSGVQVARSLLDEAGLQDIPIELAKGHLSDHYDPRNRVLRLSQEVYNRSSIASVSVSAHEVGHAIQHARGYIPLTVRNLIFPLARFGSSAAWFFIIGGLLIPNQPGLLDIGILLFGAAVLFQVITLPVEFNASSRALRLLNTNQFIMDDEERGARRVLRAAALTYVAAMAAGIAQLLRLLVLRNRR</sequence>
<dbReference type="AlphaFoldDB" id="U2FD43"/>
<dbReference type="InParanoid" id="U2FD43"/>
<dbReference type="PANTHER" id="PTHR36434:SF1">
    <property type="entry name" value="MEMBRANE PROTEASE YUGP-RELATED"/>
    <property type="match status" value="1"/>
</dbReference>
<evidence type="ECO:0000313" key="2">
    <source>
        <dbReference type="EMBL" id="ERJ10925.1"/>
    </source>
</evidence>
<feature type="transmembrane region" description="Helical" evidence="1">
    <location>
        <begin position="6"/>
        <end position="27"/>
    </location>
</feature>
<dbReference type="FunCoup" id="U2FD43">
    <property type="interactions" value="7"/>
</dbReference>
<feature type="transmembrane region" description="Helical" evidence="1">
    <location>
        <begin position="208"/>
        <end position="227"/>
    </location>
</feature>
<evidence type="ECO:0000313" key="3">
    <source>
        <dbReference type="Proteomes" id="UP000005707"/>
    </source>
</evidence>
<keyword evidence="1" id="KW-0812">Transmembrane</keyword>
<evidence type="ECO:0000256" key="1">
    <source>
        <dbReference type="SAM" id="Phobius"/>
    </source>
</evidence>
<comment type="caution">
    <text evidence="2">The sequence shown here is derived from an EMBL/GenBank/DDBJ whole genome shotgun (WGS) entry which is preliminary data.</text>
</comment>
<dbReference type="OrthoDB" id="9784298at2"/>
<dbReference type="RefSeq" id="WP_008824708.1">
    <property type="nucleotide sequence ID" value="NZ_AFNU02000023.1"/>
</dbReference>
<dbReference type="EMBL" id="AFNU02000023">
    <property type="protein sequence ID" value="ERJ10925.1"/>
    <property type="molecule type" value="Genomic_DNA"/>
</dbReference>
<gene>
    <name evidence="2" type="ORF">HLPCO_003089</name>
</gene>
<dbReference type="eggNOG" id="COG2738">
    <property type="taxonomic scope" value="Bacteria"/>
</dbReference>
<keyword evidence="1" id="KW-1133">Transmembrane helix</keyword>
<name>U2FD43_9MOLU</name>
<dbReference type="PANTHER" id="PTHR36434">
    <property type="entry name" value="MEMBRANE PROTEASE YUGP-RELATED"/>
    <property type="match status" value="1"/>
</dbReference>
<dbReference type="InterPro" id="IPR007395">
    <property type="entry name" value="Zn_peptidase_2"/>
</dbReference>
<organism evidence="2 3">
    <name type="scientific">Haloplasma contractile SSD-17B</name>
    <dbReference type="NCBI Taxonomy" id="1033810"/>
    <lineage>
        <taxon>Bacteria</taxon>
        <taxon>Bacillati</taxon>
        <taxon>Mycoplasmatota</taxon>
        <taxon>Mollicutes</taxon>
        <taxon>Haloplasmatales</taxon>
        <taxon>Haloplasmataceae</taxon>
        <taxon>Haloplasma</taxon>
    </lineage>
</organism>
<protein>
    <submittedName>
        <fullName evidence="2">Neutral zinc metallopeptidase protein</fullName>
    </submittedName>
</protein>
<proteinExistence type="predicted"/>
<keyword evidence="3" id="KW-1185">Reference proteome</keyword>